<organism evidence="2 3">
    <name type="scientific">Erythrobacter rubeus</name>
    <dbReference type="NCBI Taxonomy" id="2760803"/>
    <lineage>
        <taxon>Bacteria</taxon>
        <taxon>Pseudomonadati</taxon>
        <taxon>Pseudomonadota</taxon>
        <taxon>Alphaproteobacteria</taxon>
        <taxon>Sphingomonadales</taxon>
        <taxon>Erythrobacteraceae</taxon>
        <taxon>Erythrobacter/Porphyrobacter group</taxon>
        <taxon>Erythrobacter</taxon>
    </lineage>
</organism>
<evidence type="ECO:0000313" key="2">
    <source>
        <dbReference type="EMBL" id="MBD2843139.1"/>
    </source>
</evidence>
<name>A0ABR8KXG6_9SPHN</name>
<protein>
    <submittedName>
        <fullName evidence="2">Esterase-like activity of phytase family protein</fullName>
    </submittedName>
</protein>
<reference evidence="2 3" key="1">
    <citation type="submission" date="2020-09" db="EMBL/GenBank/DDBJ databases">
        <authorList>
            <person name="Yoon J.-W."/>
        </authorList>
    </citation>
    <scope>NUCLEOTIDE SEQUENCE [LARGE SCALE GENOMIC DNA]</scope>
    <source>
        <strain evidence="2 3">KMU-140</strain>
    </source>
</reference>
<dbReference type="InterPro" id="IPR027372">
    <property type="entry name" value="Phytase-like_dom"/>
</dbReference>
<accession>A0ABR8KXG6</accession>
<feature type="domain" description="Phytase-like" evidence="1">
    <location>
        <begin position="66"/>
        <end position="303"/>
    </location>
</feature>
<evidence type="ECO:0000259" key="1">
    <source>
        <dbReference type="Pfam" id="PF13449"/>
    </source>
</evidence>
<dbReference type="Pfam" id="PF13449">
    <property type="entry name" value="Phytase-like"/>
    <property type="match status" value="1"/>
</dbReference>
<comment type="caution">
    <text evidence="2">The sequence shown here is derived from an EMBL/GenBank/DDBJ whole genome shotgun (WGS) entry which is preliminary data.</text>
</comment>
<keyword evidence="3" id="KW-1185">Reference proteome</keyword>
<dbReference type="RefSeq" id="WP_190788536.1">
    <property type="nucleotide sequence ID" value="NZ_JACXLC010000001.1"/>
</dbReference>
<dbReference type="Proteomes" id="UP000635384">
    <property type="component" value="Unassembled WGS sequence"/>
</dbReference>
<evidence type="ECO:0000313" key="3">
    <source>
        <dbReference type="Proteomes" id="UP000635384"/>
    </source>
</evidence>
<dbReference type="EMBL" id="JACXLC010000001">
    <property type="protein sequence ID" value="MBD2843139.1"/>
    <property type="molecule type" value="Genomic_DNA"/>
</dbReference>
<proteinExistence type="predicted"/>
<gene>
    <name evidence="2" type="ORF">IB285_12835</name>
</gene>
<sequence>MRSARRALAAIILAILCAPGTWLRTPGVALPPQTIELSRIQGDSRLGGSAWRVAGVWHYAADSVLFGGFSALIAADSGRLQAFSDRGGQFSFAEPDQPSARFAVKDQPIASARVNDRRDIEAAAIDPETGDYWLAMEQKHSVHRFDSMDEPKGVRVLDNRLLGWSNNGGAEAMTRLSDGRFILLPEGGQAGLLFSGDPVAGAEFETIPYRLPVRSYAATDMAQMPDGRILLLLRSVSFSRGLPSFNGKIAIADVPDLSTGEVWSPRIIMDFAELIPRENYEGLAVRPRADGTLAVWLISDDNFSVLQRTLLAKMVFDPSAK</sequence>